<organism evidence="2 3">
    <name type="scientific">Exophiala xenobiotica</name>
    <dbReference type="NCBI Taxonomy" id="348802"/>
    <lineage>
        <taxon>Eukaryota</taxon>
        <taxon>Fungi</taxon>
        <taxon>Dikarya</taxon>
        <taxon>Ascomycota</taxon>
        <taxon>Pezizomycotina</taxon>
        <taxon>Eurotiomycetes</taxon>
        <taxon>Chaetothyriomycetidae</taxon>
        <taxon>Chaetothyriales</taxon>
        <taxon>Herpotrichiellaceae</taxon>
        <taxon>Exophiala</taxon>
    </lineage>
</organism>
<gene>
    <name evidence="2" type="ORF">PV05_04456</name>
</gene>
<reference evidence="2 3" key="1">
    <citation type="submission" date="2015-01" db="EMBL/GenBank/DDBJ databases">
        <title>The Genome Sequence of Exophiala xenobiotica CBS118157.</title>
        <authorList>
            <consortium name="The Broad Institute Genomics Platform"/>
            <person name="Cuomo C."/>
            <person name="de Hoog S."/>
            <person name="Gorbushina A."/>
            <person name="Stielow B."/>
            <person name="Teixiera M."/>
            <person name="Abouelleil A."/>
            <person name="Chapman S.B."/>
            <person name="Priest M."/>
            <person name="Young S.K."/>
            <person name="Wortman J."/>
            <person name="Nusbaum C."/>
            <person name="Birren B."/>
        </authorList>
    </citation>
    <scope>NUCLEOTIDE SEQUENCE [LARGE SCALE GENOMIC DNA]</scope>
    <source>
        <strain evidence="2 3">CBS 118157</strain>
    </source>
</reference>
<dbReference type="STRING" id="348802.A0A0D2BTB4"/>
<accession>A0A0D2BTB4</accession>
<dbReference type="RefSeq" id="XP_013316310.1">
    <property type="nucleotide sequence ID" value="XM_013460856.1"/>
</dbReference>
<dbReference type="Pfam" id="PF16815">
    <property type="entry name" value="HRI1"/>
    <property type="match status" value="1"/>
</dbReference>
<dbReference type="AlphaFoldDB" id="A0A0D2BTB4"/>
<name>A0A0D2BTB4_9EURO</name>
<feature type="compositionally biased region" description="Basic and acidic residues" evidence="1">
    <location>
        <begin position="225"/>
        <end position="242"/>
    </location>
</feature>
<sequence>MEFYGMTGEKLGVIGQIDGTKSKFDDLPQWKKDLLQKPSISVRKGIAWGFSSPYEDTSTLVLTSKAGAFVDIRFPSNFAKSRPLTEDPAFWAFSGVATMRFYEGMPHTAHGVWTHDIDSRDEAIRDEGDLFLLGNGDCVETGLMKNPRTERMAMYKEYWTSPGVVEITPCVVARTSESEGWHGVVIRVGNYCQGIMARHNQGKSEEKQVKVLVERWQRTRIDRGRSVEEEQEEKREWLKDGRSNTSDEGGDSEKVPCMWACREDRRIGDEVVVAGVQWKVVEWEL</sequence>
<evidence type="ECO:0000313" key="3">
    <source>
        <dbReference type="Proteomes" id="UP000054342"/>
    </source>
</evidence>
<dbReference type="HOGENOM" id="CLU_060351_1_0_1"/>
<evidence type="ECO:0000256" key="1">
    <source>
        <dbReference type="SAM" id="MobiDB-lite"/>
    </source>
</evidence>
<dbReference type="InterPro" id="IPR031818">
    <property type="entry name" value="Hri1"/>
</dbReference>
<evidence type="ECO:0000313" key="2">
    <source>
        <dbReference type="EMBL" id="KIW55726.1"/>
    </source>
</evidence>
<feature type="region of interest" description="Disordered" evidence="1">
    <location>
        <begin position="225"/>
        <end position="255"/>
    </location>
</feature>
<dbReference type="GeneID" id="25326364"/>
<keyword evidence="3" id="KW-1185">Reference proteome</keyword>
<dbReference type="Proteomes" id="UP000054342">
    <property type="component" value="Unassembled WGS sequence"/>
</dbReference>
<dbReference type="OrthoDB" id="4045395at2759"/>
<dbReference type="Gene3D" id="2.40.128.320">
    <property type="entry name" value="Protein HRI1, N-terminal domain"/>
    <property type="match status" value="1"/>
</dbReference>
<proteinExistence type="predicted"/>
<protein>
    <submittedName>
        <fullName evidence="2">Uncharacterized protein</fullName>
    </submittedName>
</protein>
<dbReference type="EMBL" id="KN847319">
    <property type="protein sequence ID" value="KIW55726.1"/>
    <property type="molecule type" value="Genomic_DNA"/>
</dbReference>
<dbReference type="InterPro" id="IPR043047">
    <property type="entry name" value="Hri1_N_sf"/>
</dbReference>